<feature type="region of interest" description="Disordered" evidence="1">
    <location>
        <begin position="129"/>
        <end position="209"/>
    </location>
</feature>
<accession>A0A667YIA7</accession>
<name>A0A667YIA7_9TELE</name>
<feature type="compositionally biased region" description="Basic and acidic residues" evidence="1">
    <location>
        <begin position="153"/>
        <end position="170"/>
    </location>
</feature>
<evidence type="ECO:0000256" key="1">
    <source>
        <dbReference type="SAM" id="MobiDB-lite"/>
    </source>
</evidence>
<dbReference type="Ensembl" id="ENSMMDT00005028265.1">
    <property type="protein sequence ID" value="ENSMMDP00005027597.1"/>
    <property type="gene ID" value="ENSMMDG00005013237.1"/>
</dbReference>
<proteinExistence type="predicted"/>
<protein>
    <submittedName>
        <fullName evidence="2">Uncharacterized protein</fullName>
    </submittedName>
</protein>
<evidence type="ECO:0000313" key="3">
    <source>
        <dbReference type="Proteomes" id="UP000472263"/>
    </source>
</evidence>
<reference evidence="2" key="1">
    <citation type="submission" date="2019-06" db="EMBL/GenBank/DDBJ databases">
        <authorList>
            <consortium name="Wellcome Sanger Institute Data Sharing"/>
        </authorList>
    </citation>
    <scope>NUCLEOTIDE SEQUENCE [LARGE SCALE GENOMIC DNA]</scope>
</reference>
<evidence type="ECO:0000313" key="2">
    <source>
        <dbReference type="Ensembl" id="ENSMMDP00005027597.1"/>
    </source>
</evidence>
<organism evidence="2 3">
    <name type="scientific">Myripristis murdjan</name>
    <name type="common">pinecone soldierfish</name>
    <dbReference type="NCBI Taxonomy" id="586833"/>
    <lineage>
        <taxon>Eukaryota</taxon>
        <taxon>Metazoa</taxon>
        <taxon>Chordata</taxon>
        <taxon>Craniata</taxon>
        <taxon>Vertebrata</taxon>
        <taxon>Euteleostomi</taxon>
        <taxon>Actinopterygii</taxon>
        <taxon>Neopterygii</taxon>
        <taxon>Teleostei</taxon>
        <taxon>Neoteleostei</taxon>
        <taxon>Acanthomorphata</taxon>
        <taxon>Holocentriformes</taxon>
        <taxon>Holocentridae</taxon>
        <taxon>Myripristis</taxon>
    </lineage>
</organism>
<sequence length="250" mass="27492">MLADFQPPRRRCRVQEQFEAPLPLDGEHFRAVLLGGHVLVCTPTHIQHIYSKGYFGKGVLSRARPDHSISNQWEEHGGLFLPVISHSRYEELLSWTRSALLAQGLDEEEVSQELLRRRQPVELEDLTKEVAGEENGHGEGSGGGACSQRKRQRAESEVESGAKRACRLDPPEDQSPAPESDCDPEVDPESDCDLEMDPESDCDPASSADSALGLVLVELDGEGGQGGGRREVRPTPFSLTESLQLSLEEV</sequence>
<dbReference type="AlphaFoldDB" id="A0A667YIA7"/>
<reference evidence="2" key="3">
    <citation type="submission" date="2025-09" db="UniProtKB">
        <authorList>
            <consortium name="Ensembl"/>
        </authorList>
    </citation>
    <scope>IDENTIFICATION</scope>
</reference>
<dbReference type="Proteomes" id="UP000472263">
    <property type="component" value="Chromosome 5"/>
</dbReference>
<feature type="compositionally biased region" description="Acidic residues" evidence="1">
    <location>
        <begin position="180"/>
        <end position="202"/>
    </location>
</feature>
<keyword evidence="3" id="KW-1185">Reference proteome</keyword>
<dbReference type="InParanoid" id="A0A667YIA7"/>
<reference evidence="2" key="2">
    <citation type="submission" date="2025-08" db="UniProtKB">
        <authorList>
            <consortium name="Ensembl"/>
        </authorList>
    </citation>
    <scope>IDENTIFICATION</scope>
</reference>
<dbReference type="GeneTree" id="ENSGT00940000178764"/>